<reference evidence="3" key="1">
    <citation type="journal article" date="2019" name="bioRxiv">
        <title>The Genome of the Zebra Mussel, Dreissena polymorpha: A Resource for Invasive Species Research.</title>
        <authorList>
            <person name="McCartney M.A."/>
            <person name="Auch B."/>
            <person name="Kono T."/>
            <person name="Mallez S."/>
            <person name="Zhang Y."/>
            <person name="Obille A."/>
            <person name="Becker A."/>
            <person name="Abrahante J.E."/>
            <person name="Garbe J."/>
            <person name="Badalamenti J.P."/>
            <person name="Herman A."/>
            <person name="Mangelson H."/>
            <person name="Liachko I."/>
            <person name="Sullivan S."/>
            <person name="Sone E.D."/>
            <person name="Koren S."/>
            <person name="Silverstein K.A.T."/>
            <person name="Beckman K.B."/>
            <person name="Gohl D.M."/>
        </authorList>
    </citation>
    <scope>NUCLEOTIDE SEQUENCE</scope>
    <source>
        <strain evidence="3">Duluth1</strain>
        <tissue evidence="3">Whole animal</tissue>
    </source>
</reference>
<dbReference type="Pfam" id="PF00629">
    <property type="entry name" value="MAM"/>
    <property type="match status" value="1"/>
</dbReference>
<evidence type="ECO:0000259" key="2">
    <source>
        <dbReference type="PROSITE" id="PS50060"/>
    </source>
</evidence>
<dbReference type="PANTHER" id="PTHR23282">
    <property type="entry name" value="APICAL ENDOSOMAL GLYCOPROTEIN PRECURSOR"/>
    <property type="match status" value="1"/>
</dbReference>
<dbReference type="EMBL" id="JAIWYP010000001">
    <property type="protein sequence ID" value="KAH3887715.1"/>
    <property type="molecule type" value="Genomic_DNA"/>
</dbReference>
<organism evidence="3 4">
    <name type="scientific">Dreissena polymorpha</name>
    <name type="common">Zebra mussel</name>
    <name type="synonym">Mytilus polymorpha</name>
    <dbReference type="NCBI Taxonomy" id="45954"/>
    <lineage>
        <taxon>Eukaryota</taxon>
        <taxon>Metazoa</taxon>
        <taxon>Spiralia</taxon>
        <taxon>Lophotrochozoa</taxon>
        <taxon>Mollusca</taxon>
        <taxon>Bivalvia</taxon>
        <taxon>Autobranchia</taxon>
        <taxon>Heteroconchia</taxon>
        <taxon>Euheterodonta</taxon>
        <taxon>Imparidentia</taxon>
        <taxon>Neoheterodontei</taxon>
        <taxon>Myida</taxon>
        <taxon>Dreissenoidea</taxon>
        <taxon>Dreissenidae</taxon>
        <taxon>Dreissena</taxon>
    </lineage>
</organism>
<dbReference type="Gene3D" id="2.60.120.200">
    <property type="match status" value="1"/>
</dbReference>
<comment type="caution">
    <text evidence="3">The sequence shown here is derived from an EMBL/GenBank/DDBJ whole genome shotgun (WGS) entry which is preliminary data.</text>
</comment>
<evidence type="ECO:0000313" key="3">
    <source>
        <dbReference type="EMBL" id="KAH3887715.1"/>
    </source>
</evidence>
<dbReference type="PANTHER" id="PTHR23282:SF116">
    <property type="entry name" value="MAM DOMAIN-CONTAINING PROTEIN 2"/>
    <property type="match status" value="1"/>
</dbReference>
<sequence length="61" mass="6408">MVVPGTCLYPGNCNFEMDTCGWTNTNADDFDWLRSAGSTLTAGTGPSVDHTTNSDAGSVFT</sequence>
<dbReference type="PROSITE" id="PS50060">
    <property type="entry name" value="MAM_2"/>
    <property type="match status" value="1"/>
</dbReference>
<proteinExistence type="predicted"/>
<gene>
    <name evidence="3" type="ORF">DPMN_011734</name>
</gene>
<keyword evidence="4" id="KW-1185">Reference proteome</keyword>
<feature type="domain" description="MAM" evidence="2">
    <location>
        <begin position="11"/>
        <end position="61"/>
    </location>
</feature>
<evidence type="ECO:0000313" key="4">
    <source>
        <dbReference type="Proteomes" id="UP000828390"/>
    </source>
</evidence>
<dbReference type="SUPFAM" id="SSF49899">
    <property type="entry name" value="Concanavalin A-like lectins/glucanases"/>
    <property type="match status" value="1"/>
</dbReference>
<dbReference type="Proteomes" id="UP000828390">
    <property type="component" value="Unassembled WGS sequence"/>
</dbReference>
<dbReference type="InterPro" id="IPR000998">
    <property type="entry name" value="MAM_dom"/>
</dbReference>
<dbReference type="AlphaFoldDB" id="A0A9D4S249"/>
<dbReference type="InterPro" id="IPR013320">
    <property type="entry name" value="ConA-like_dom_sf"/>
</dbReference>
<dbReference type="GO" id="GO:0016020">
    <property type="term" value="C:membrane"/>
    <property type="evidence" value="ECO:0007669"/>
    <property type="project" value="InterPro"/>
</dbReference>
<feature type="region of interest" description="Disordered" evidence="1">
    <location>
        <begin position="39"/>
        <end position="61"/>
    </location>
</feature>
<protein>
    <recommendedName>
        <fullName evidence="2">MAM domain-containing protein</fullName>
    </recommendedName>
</protein>
<evidence type="ECO:0000256" key="1">
    <source>
        <dbReference type="SAM" id="MobiDB-lite"/>
    </source>
</evidence>
<accession>A0A9D4S249</accession>
<name>A0A9D4S249_DREPO</name>
<reference evidence="3" key="2">
    <citation type="submission" date="2020-11" db="EMBL/GenBank/DDBJ databases">
        <authorList>
            <person name="McCartney M.A."/>
            <person name="Auch B."/>
            <person name="Kono T."/>
            <person name="Mallez S."/>
            <person name="Becker A."/>
            <person name="Gohl D.M."/>
            <person name="Silverstein K.A.T."/>
            <person name="Koren S."/>
            <person name="Bechman K.B."/>
            <person name="Herman A."/>
            <person name="Abrahante J.E."/>
            <person name="Garbe J."/>
        </authorList>
    </citation>
    <scope>NUCLEOTIDE SEQUENCE</scope>
    <source>
        <strain evidence="3">Duluth1</strain>
        <tissue evidence="3">Whole animal</tissue>
    </source>
</reference>
<dbReference type="InterPro" id="IPR051560">
    <property type="entry name" value="MAM_domain-containing"/>
</dbReference>